<dbReference type="InParanoid" id="K5VHR7"/>
<dbReference type="Proteomes" id="UP000008493">
    <property type="component" value="Unassembled WGS sequence"/>
</dbReference>
<dbReference type="STRING" id="597362.K5VHR7"/>
<name>K5VHR7_AGABU</name>
<dbReference type="KEGG" id="abp:AGABI1DRAFT133904"/>
<dbReference type="OrthoDB" id="1920326at2759"/>
<dbReference type="HOGENOM" id="CLU_1570171_0_0_1"/>
<dbReference type="RefSeq" id="XP_007335462.1">
    <property type="nucleotide sequence ID" value="XM_007335400.1"/>
</dbReference>
<proteinExistence type="predicted"/>
<dbReference type="AlphaFoldDB" id="K5VHR7"/>
<dbReference type="GeneID" id="18828086"/>
<organism evidence="1 2">
    <name type="scientific">Agaricus bisporus var. burnettii (strain JB137-S8 / ATCC MYA-4627 / FGSC 10392)</name>
    <name type="common">White button mushroom</name>
    <dbReference type="NCBI Taxonomy" id="597362"/>
    <lineage>
        <taxon>Eukaryota</taxon>
        <taxon>Fungi</taxon>
        <taxon>Dikarya</taxon>
        <taxon>Basidiomycota</taxon>
        <taxon>Agaricomycotina</taxon>
        <taxon>Agaricomycetes</taxon>
        <taxon>Agaricomycetidae</taxon>
        <taxon>Agaricales</taxon>
        <taxon>Agaricineae</taxon>
        <taxon>Agaricaceae</taxon>
        <taxon>Agaricus</taxon>
    </lineage>
</organism>
<evidence type="ECO:0000313" key="1">
    <source>
        <dbReference type="EMBL" id="EKM73899.1"/>
    </source>
</evidence>
<protein>
    <submittedName>
        <fullName evidence="1">Uncharacterized protein</fullName>
    </submittedName>
</protein>
<dbReference type="EMBL" id="JH971881">
    <property type="protein sequence ID" value="EKM73899.1"/>
    <property type="molecule type" value="Genomic_DNA"/>
</dbReference>
<sequence>MDYGSSSLVNYVMQYLFLTKRTVSVLTLGVLNKTRHKHMKVSEIHPLNFFVNIANMSFHPLIKPLFSTNNWQTANNVLNLIKNGYLSDPPGIPLYTIIGIDSRNGGLPLYRCARGTNTTEGGVHTHIRSRLPKFGTTIRHVNASLLDYVLRHNILSGIFNTTGQHYCYEP</sequence>
<gene>
    <name evidence="1" type="ORF">AGABI1DRAFT_133904</name>
</gene>
<reference evidence="2" key="1">
    <citation type="journal article" date="2012" name="Proc. Natl. Acad. Sci. U.S.A.">
        <title>Genome sequence of the button mushroom Agaricus bisporus reveals mechanisms governing adaptation to a humic-rich ecological niche.</title>
        <authorList>
            <person name="Morin E."/>
            <person name="Kohler A."/>
            <person name="Baker A.R."/>
            <person name="Foulongne-Oriol M."/>
            <person name="Lombard V."/>
            <person name="Nagy L.G."/>
            <person name="Ohm R.A."/>
            <person name="Patyshakuliyeva A."/>
            <person name="Brun A."/>
            <person name="Aerts A.L."/>
            <person name="Bailey A.M."/>
            <person name="Billette C."/>
            <person name="Coutinho P.M."/>
            <person name="Deakin G."/>
            <person name="Doddapaneni H."/>
            <person name="Floudas D."/>
            <person name="Grimwood J."/>
            <person name="Hilden K."/>
            <person name="Kuees U."/>
            <person name="LaButti K.M."/>
            <person name="Lapidus A."/>
            <person name="Lindquist E.A."/>
            <person name="Lucas S.M."/>
            <person name="Murat C."/>
            <person name="Riley R.W."/>
            <person name="Salamov A.A."/>
            <person name="Schmutz J."/>
            <person name="Subramanian V."/>
            <person name="Woesten H.A.B."/>
            <person name="Xu J."/>
            <person name="Eastwood D.C."/>
            <person name="Foster G.D."/>
            <person name="Sonnenberg A.S."/>
            <person name="Cullen D."/>
            <person name="de Vries R.P."/>
            <person name="Lundell T."/>
            <person name="Hibbett D.S."/>
            <person name="Henrissat B."/>
            <person name="Burton K.S."/>
            <person name="Kerrigan R.W."/>
            <person name="Challen M.P."/>
            <person name="Grigoriev I.V."/>
            <person name="Martin F."/>
        </authorList>
    </citation>
    <scope>NUCLEOTIDE SEQUENCE [LARGE SCALE GENOMIC DNA]</scope>
    <source>
        <strain evidence="2">JB137-S8 / ATCC MYA-4627 / FGSC 10392</strain>
    </source>
</reference>
<evidence type="ECO:0000313" key="2">
    <source>
        <dbReference type="Proteomes" id="UP000008493"/>
    </source>
</evidence>
<keyword evidence="2" id="KW-1185">Reference proteome</keyword>
<accession>K5VHR7</accession>